<evidence type="ECO:0000256" key="1">
    <source>
        <dbReference type="ARBA" id="ARBA00022741"/>
    </source>
</evidence>
<dbReference type="InterPro" id="IPR036388">
    <property type="entry name" value="WH-like_DNA-bd_sf"/>
</dbReference>
<name>A0A841AP27_9MICO</name>
<dbReference type="PROSITE" id="PS00622">
    <property type="entry name" value="HTH_LUXR_1"/>
    <property type="match status" value="1"/>
</dbReference>
<keyword evidence="4" id="KW-0238">DNA-binding</keyword>
<protein>
    <submittedName>
        <fullName evidence="4">DNA-binding CsgD family transcriptional regulator</fullName>
    </submittedName>
</protein>
<dbReference type="Pfam" id="PF00196">
    <property type="entry name" value="GerE"/>
    <property type="match status" value="1"/>
</dbReference>
<dbReference type="SMART" id="SM00382">
    <property type="entry name" value="AAA"/>
    <property type="match status" value="1"/>
</dbReference>
<dbReference type="InterPro" id="IPR016032">
    <property type="entry name" value="Sig_transdc_resp-reg_C-effctor"/>
</dbReference>
<dbReference type="InterPro" id="IPR027417">
    <property type="entry name" value="P-loop_NTPase"/>
</dbReference>
<sequence length="903" mass="96540">MTKIDSNLAALDRTTAAALIAALPASTDQRLLLVGEPGIGKSTLIAAAATRFSLSGSLVLRASPSFAERHTSYSMLWDLLGDLDLELLGSTAGEHRTILEIALGRRPAETEIPALATALSFESILRQISANMPVVLLVDDLHWSDPESIAVMERALRHLSDSPIRLVATTREYGRRSAHTSGLTFDPNQVHDLDGLTVDELERLTRPAWPSTPTRSQVVALREHTGGNPMWAFELIRRGATGDLGALQVGTLDAPPPLAVAVADRLQALSRPASDVVAIVALLGRPSLALLGDVLRFSGIPENAIDEADDAGFLEMTTGTATTRHPLHASAATASLGQSRRRELHAFIARAITDPVIKAQHLQQSQPPGPDETIALALTAAAVIMRQRGARLRSAHFDAQAVERTDPSTAAYQDRLLTQAQHLFSAGDDNACLLALGRVAPSRLDIPQYDTWVALTTSADPARARGFLATAAAPEAVRKAILHANSVSAAGLRVSQRARRSAAALSDLSAADTPNATHRALRGLARSHVDAGDGLDHEIIADMNRRQAVRLVVGLDDSGLATEGFLAHLADDVHLSRRSLAGLVDWARAEGKEGIERVFLAHAALVETIAGNVGAAEVLASRSGFDITSGDLPAGLQTMAGLLMVATGRHDDLRRIIPAWRASTTDTALEIEGLLGMSALGRRDWHEAIRHLRVAAKTADDLELVEPGSRFRVDLPLVEALLQVGDIEEAGVRLARIRAFVETRDRPISQIGLHRMTALYLAATGDLSAALAESTAAVDLAADHRRPGDEMLALLQRTRILRRLRRVTQARDDISGAELLFEAAGIEGLRHHLEAASTEKRKVVSPAQLTAAERRVDGLVRDGQSNGEIAAALFVSVRTVESHVSAILRKTGSASRAKLIARD</sequence>
<dbReference type="AlphaFoldDB" id="A0A841AP27"/>
<dbReference type="GO" id="GO:0004016">
    <property type="term" value="F:adenylate cyclase activity"/>
    <property type="evidence" value="ECO:0007669"/>
    <property type="project" value="TreeGrafter"/>
</dbReference>
<dbReference type="PANTHER" id="PTHR16305">
    <property type="entry name" value="TESTICULAR SOLUBLE ADENYLYL CYCLASE"/>
    <property type="match status" value="1"/>
</dbReference>
<dbReference type="Proteomes" id="UP000536685">
    <property type="component" value="Unassembled WGS sequence"/>
</dbReference>
<evidence type="ECO:0000313" key="4">
    <source>
        <dbReference type="EMBL" id="MBB5843501.1"/>
    </source>
</evidence>
<dbReference type="SUPFAM" id="SSF48452">
    <property type="entry name" value="TPR-like"/>
    <property type="match status" value="1"/>
</dbReference>
<dbReference type="GO" id="GO:0005524">
    <property type="term" value="F:ATP binding"/>
    <property type="evidence" value="ECO:0007669"/>
    <property type="project" value="UniProtKB-KW"/>
</dbReference>
<dbReference type="Pfam" id="PF13191">
    <property type="entry name" value="AAA_16"/>
    <property type="match status" value="1"/>
</dbReference>
<dbReference type="CDD" id="cd06170">
    <property type="entry name" value="LuxR_C_like"/>
    <property type="match status" value="1"/>
</dbReference>
<dbReference type="InterPro" id="IPR041664">
    <property type="entry name" value="AAA_16"/>
</dbReference>
<dbReference type="GO" id="GO:0003677">
    <property type="term" value="F:DNA binding"/>
    <property type="evidence" value="ECO:0007669"/>
    <property type="project" value="UniProtKB-KW"/>
</dbReference>
<dbReference type="InterPro" id="IPR011990">
    <property type="entry name" value="TPR-like_helical_dom_sf"/>
</dbReference>
<evidence type="ECO:0000256" key="2">
    <source>
        <dbReference type="ARBA" id="ARBA00022840"/>
    </source>
</evidence>
<dbReference type="Gene3D" id="3.40.50.300">
    <property type="entry name" value="P-loop containing nucleotide triphosphate hydrolases"/>
    <property type="match status" value="1"/>
</dbReference>
<accession>A0A841AP27</accession>
<feature type="domain" description="HTH luxR-type" evidence="3">
    <location>
        <begin position="842"/>
        <end position="903"/>
    </location>
</feature>
<dbReference type="EMBL" id="JACHMJ010000001">
    <property type="protein sequence ID" value="MBB5843501.1"/>
    <property type="molecule type" value="Genomic_DNA"/>
</dbReference>
<keyword evidence="2" id="KW-0067">ATP-binding</keyword>
<dbReference type="PRINTS" id="PR00038">
    <property type="entry name" value="HTHLUXR"/>
</dbReference>
<dbReference type="RefSeq" id="WP_184236343.1">
    <property type="nucleotide sequence ID" value="NZ_JACHMJ010000001.1"/>
</dbReference>
<dbReference type="InterPro" id="IPR000792">
    <property type="entry name" value="Tscrpt_reg_LuxR_C"/>
</dbReference>
<dbReference type="GO" id="GO:0006355">
    <property type="term" value="P:regulation of DNA-templated transcription"/>
    <property type="evidence" value="ECO:0007669"/>
    <property type="project" value="InterPro"/>
</dbReference>
<dbReference type="SUPFAM" id="SSF52540">
    <property type="entry name" value="P-loop containing nucleoside triphosphate hydrolases"/>
    <property type="match status" value="1"/>
</dbReference>
<reference evidence="4 5" key="1">
    <citation type="submission" date="2020-08" db="EMBL/GenBank/DDBJ databases">
        <title>Sequencing the genomes of 1000 actinobacteria strains.</title>
        <authorList>
            <person name="Klenk H.-P."/>
        </authorList>
    </citation>
    <scope>NUCLEOTIDE SEQUENCE [LARGE SCALE GENOMIC DNA]</scope>
    <source>
        <strain evidence="4 5">DSM 105784</strain>
    </source>
</reference>
<evidence type="ECO:0000313" key="5">
    <source>
        <dbReference type="Proteomes" id="UP000536685"/>
    </source>
</evidence>
<keyword evidence="5" id="KW-1185">Reference proteome</keyword>
<dbReference type="SMART" id="SM00421">
    <property type="entry name" value="HTH_LUXR"/>
    <property type="match status" value="1"/>
</dbReference>
<dbReference type="GO" id="GO:0005737">
    <property type="term" value="C:cytoplasm"/>
    <property type="evidence" value="ECO:0007669"/>
    <property type="project" value="TreeGrafter"/>
</dbReference>
<gene>
    <name evidence="4" type="ORF">HD599_001824</name>
</gene>
<dbReference type="SUPFAM" id="SSF46894">
    <property type="entry name" value="C-terminal effector domain of the bipartite response regulators"/>
    <property type="match status" value="1"/>
</dbReference>
<evidence type="ECO:0000259" key="3">
    <source>
        <dbReference type="PROSITE" id="PS50043"/>
    </source>
</evidence>
<dbReference type="InterPro" id="IPR003593">
    <property type="entry name" value="AAA+_ATPase"/>
</dbReference>
<keyword evidence="1" id="KW-0547">Nucleotide-binding</keyword>
<organism evidence="4 5">
    <name type="scientific">Conyzicola lurida</name>
    <dbReference type="NCBI Taxonomy" id="1172621"/>
    <lineage>
        <taxon>Bacteria</taxon>
        <taxon>Bacillati</taxon>
        <taxon>Actinomycetota</taxon>
        <taxon>Actinomycetes</taxon>
        <taxon>Micrococcales</taxon>
        <taxon>Microbacteriaceae</taxon>
        <taxon>Conyzicola</taxon>
    </lineage>
</organism>
<dbReference type="Gene3D" id="1.10.10.10">
    <property type="entry name" value="Winged helix-like DNA-binding domain superfamily/Winged helix DNA-binding domain"/>
    <property type="match status" value="1"/>
</dbReference>
<proteinExistence type="predicted"/>
<dbReference type="PROSITE" id="PS50043">
    <property type="entry name" value="HTH_LUXR_2"/>
    <property type="match status" value="1"/>
</dbReference>
<comment type="caution">
    <text evidence="4">The sequence shown here is derived from an EMBL/GenBank/DDBJ whole genome shotgun (WGS) entry which is preliminary data.</text>
</comment>
<dbReference type="PANTHER" id="PTHR16305:SF35">
    <property type="entry name" value="TRANSCRIPTIONAL ACTIVATOR DOMAIN"/>
    <property type="match status" value="1"/>
</dbReference>